<sequence length="127" mass="13857">MTDLVTALDLVTGEPFTALRRAGWTWLLDDERLHETATLAVVDVSHVVVTDALSRGDIAGARRAAEIGCLAAPYDEICRLDLAKVAETDGHETLAGRILREHVFDRSDDYLAPVDLSERTEAVRGQG</sequence>
<dbReference type="AlphaFoldDB" id="A0A4P7UDK8"/>
<dbReference type="EMBL" id="CP038462">
    <property type="protein sequence ID" value="QCC77418.1"/>
    <property type="molecule type" value="Genomic_DNA"/>
</dbReference>
<evidence type="ECO:0000313" key="2">
    <source>
        <dbReference type="Proteomes" id="UP000297025"/>
    </source>
</evidence>
<dbReference type="OrthoDB" id="8444614at2"/>
<dbReference type="RefSeq" id="WP_135832463.1">
    <property type="nucleotide sequence ID" value="NZ_CP038462.1"/>
</dbReference>
<protein>
    <submittedName>
        <fullName evidence="1">Uncharacterized protein</fullName>
    </submittedName>
</protein>
<evidence type="ECO:0000313" key="1">
    <source>
        <dbReference type="EMBL" id="QCC77418.1"/>
    </source>
</evidence>
<name>A0A4P7UDK8_9ACTN</name>
<reference evidence="1 2" key="1">
    <citation type="journal article" date="2008" name="Int. J. Syst. Evol. Microbiol.">
        <title>Nocardioides daphniae sp. nov., isolated from Daphnia cucullata (Crustacea: Cladocera).</title>
        <authorList>
            <person name="Toth E.M."/>
            <person name="Keki Z."/>
            <person name="Homonnay Z.G."/>
            <person name="Borsodi A.K."/>
            <person name="Marialigeti K."/>
            <person name="Schumann P."/>
        </authorList>
    </citation>
    <scope>NUCLEOTIDE SEQUENCE [LARGE SCALE GENOMIC DNA]</scope>
    <source>
        <strain evidence="1 2">JCM 16608</strain>
    </source>
</reference>
<proteinExistence type="predicted"/>
<organism evidence="1 2">
    <name type="scientific">Nocardioides daphniae</name>
    <dbReference type="NCBI Taxonomy" id="402297"/>
    <lineage>
        <taxon>Bacteria</taxon>
        <taxon>Bacillati</taxon>
        <taxon>Actinomycetota</taxon>
        <taxon>Actinomycetes</taxon>
        <taxon>Propionibacteriales</taxon>
        <taxon>Nocardioidaceae</taxon>
        <taxon>Nocardioides</taxon>
    </lineage>
</organism>
<accession>A0A4P7UDK8</accession>
<gene>
    <name evidence="1" type="ORF">E2C04_09905</name>
</gene>
<dbReference type="Proteomes" id="UP000297025">
    <property type="component" value="Chromosome"/>
</dbReference>
<dbReference type="KEGG" id="ndp:E2C04_09905"/>